<accession>A0A2N3KWI3</accession>
<protein>
    <submittedName>
        <fullName evidence="1">Uncharacterized protein</fullName>
    </submittedName>
</protein>
<dbReference type="AlphaFoldDB" id="A0A2N3KWI3"/>
<organism evidence="1 2">
    <name type="scientific">Thalassospira marina</name>
    <dbReference type="NCBI Taxonomy" id="2048283"/>
    <lineage>
        <taxon>Bacteria</taxon>
        <taxon>Pseudomonadati</taxon>
        <taxon>Pseudomonadota</taxon>
        <taxon>Alphaproteobacteria</taxon>
        <taxon>Rhodospirillales</taxon>
        <taxon>Thalassospiraceae</taxon>
        <taxon>Thalassospira</taxon>
    </lineage>
</organism>
<evidence type="ECO:0000313" key="1">
    <source>
        <dbReference type="EMBL" id="PKR54932.1"/>
    </source>
</evidence>
<sequence>MGFDGADCVICGQFCPFSAFFSGGKMGVKGAISVCFCLLTHEIPNLTMPAHQGLVFSAQWSLMG</sequence>
<gene>
    <name evidence="1" type="ORF">COO20_05925</name>
</gene>
<reference evidence="1 2" key="1">
    <citation type="submission" date="2017-09" db="EMBL/GenBank/DDBJ databases">
        <title>Biodiversity and function of Thalassospira species in the particle-attached aromatic-hydrocarbon-degrading consortia from the surface seawater of the South China Sea.</title>
        <authorList>
            <person name="Dong C."/>
            <person name="Liu R."/>
            <person name="Shao Z."/>
        </authorList>
    </citation>
    <scope>NUCLEOTIDE SEQUENCE [LARGE SCALE GENOMIC DNA]</scope>
    <source>
        <strain evidence="1 2">CSC1P2</strain>
    </source>
</reference>
<comment type="caution">
    <text evidence="1">The sequence shown here is derived from an EMBL/GenBank/DDBJ whole genome shotgun (WGS) entry which is preliminary data.</text>
</comment>
<name>A0A2N3KWI3_9PROT</name>
<dbReference type="EMBL" id="NWTK01000003">
    <property type="protein sequence ID" value="PKR54932.1"/>
    <property type="molecule type" value="Genomic_DNA"/>
</dbReference>
<proteinExistence type="predicted"/>
<evidence type="ECO:0000313" key="2">
    <source>
        <dbReference type="Proteomes" id="UP000233597"/>
    </source>
</evidence>
<dbReference type="Proteomes" id="UP000233597">
    <property type="component" value="Unassembled WGS sequence"/>
</dbReference>